<evidence type="ECO:0000313" key="3">
    <source>
        <dbReference type="Proteomes" id="UP001221898"/>
    </source>
</evidence>
<dbReference type="Proteomes" id="UP001221898">
    <property type="component" value="Unassembled WGS sequence"/>
</dbReference>
<comment type="caution">
    <text evidence="2">The sequence shown here is derived from an EMBL/GenBank/DDBJ whole genome shotgun (WGS) entry which is preliminary data.</text>
</comment>
<dbReference type="EMBL" id="JAINUG010000001">
    <property type="protein sequence ID" value="KAJ8418680.1"/>
    <property type="molecule type" value="Genomic_DNA"/>
</dbReference>
<proteinExistence type="predicted"/>
<dbReference type="AlphaFoldDB" id="A0AAD7X3B7"/>
<name>A0AAD7X3B7_9TELE</name>
<evidence type="ECO:0000313" key="2">
    <source>
        <dbReference type="EMBL" id="KAJ8418680.1"/>
    </source>
</evidence>
<gene>
    <name evidence="2" type="ORF">AAFF_G00001790</name>
</gene>
<sequence>MRTSAMGGRLSLERGRGTERGSVSELAHFSSPRVNANSATESDLRSRGGRGEPGVEAGEGFSQSHTADQDFRPLALINKHWATSKRSQRSQAGPRCKQ</sequence>
<keyword evidence="3" id="KW-1185">Reference proteome</keyword>
<reference evidence="2" key="1">
    <citation type="journal article" date="2023" name="Science">
        <title>Genome structures resolve the early diversification of teleost fishes.</title>
        <authorList>
            <person name="Parey E."/>
            <person name="Louis A."/>
            <person name="Montfort J."/>
            <person name="Bouchez O."/>
            <person name="Roques C."/>
            <person name="Iampietro C."/>
            <person name="Lluch J."/>
            <person name="Castinel A."/>
            <person name="Donnadieu C."/>
            <person name="Desvignes T."/>
            <person name="Floi Bucao C."/>
            <person name="Jouanno E."/>
            <person name="Wen M."/>
            <person name="Mejri S."/>
            <person name="Dirks R."/>
            <person name="Jansen H."/>
            <person name="Henkel C."/>
            <person name="Chen W.J."/>
            <person name="Zahm M."/>
            <person name="Cabau C."/>
            <person name="Klopp C."/>
            <person name="Thompson A.W."/>
            <person name="Robinson-Rechavi M."/>
            <person name="Braasch I."/>
            <person name="Lecointre G."/>
            <person name="Bobe J."/>
            <person name="Postlethwait J.H."/>
            <person name="Berthelot C."/>
            <person name="Roest Crollius H."/>
            <person name="Guiguen Y."/>
        </authorList>
    </citation>
    <scope>NUCLEOTIDE SEQUENCE</scope>
    <source>
        <strain evidence="2">NC1722</strain>
    </source>
</reference>
<evidence type="ECO:0000256" key="1">
    <source>
        <dbReference type="SAM" id="MobiDB-lite"/>
    </source>
</evidence>
<feature type="region of interest" description="Disordered" evidence="1">
    <location>
        <begin position="1"/>
        <end position="98"/>
    </location>
</feature>
<organism evidence="2 3">
    <name type="scientific">Aldrovandia affinis</name>
    <dbReference type="NCBI Taxonomy" id="143900"/>
    <lineage>
        <taxon>Eukaryota</taxon>
        <taxon>Metazoa</taxon>
        <taxon>Chordata</taxon>
        <taxon>Craniata</taxon>
        <taxon>Vertebrata</taxon>
        <taxon>Euteleostomi</taxon>
        <taxon>Actinopterygii</taxon>
        <taxon>Neopterygii</taxon>
        <taxon>Teleostei</taxon>
        <taxon>Notacanthiformes</taxon>
        <taxon>Halosauridae</taxon>
        <taxon>Aldrovandia</taxon>
    </lineage>
</organism>
<accession>A0AAD7X3B7</accession>
<protein>
    <submittedName>
        <fullName evidence="2">Uncharacterized protein</fullName>
    </submittedName>
</protein>
<feature type="compositionally biased region" description="Polar residues" evidence="1">
    <location>
        <begin position="32"/>
        <end position="41"/>
    </location>
</feature>